<reference evidence="1" key="1">
    <citation type="submission" date="2022-08" db="UniProtKB">
        <authorList>
            <consortium name="EnsemblMetazoa"/>
        </authorList>
    </citation>
    <scope>IDENTIFICATION</scope>
    <source>
        <strain evidence="1">EBRO</strain>
    </source>
</reference>
<evidence type="ECO:0000313" key="1">
    <source>
        <dbReference type="EnsemblMetazoa" id="AATE014432-PA.1"/>
    </source>
</evidence>
<accession>A0A182JAH1</accession>
<proteinExistence type="predicted"/>
<name>A0A182JAH1_ANOAO</name>
<dbReference type="AlphaFoldDB" id="A0A182JAH1"/>
<dbReference type="EnsemblMetazoa" id="AATE014432-RA">
    <property type="protein sequence ID" value="AATE014432-PA.1"/>
    <property type="gene ID" value="AATE014432"/>
</dbReference>
<sequence length="267" mass="28483">MAKVLPGYSTNLLFWMQFPALVFQKARSKLSRLVLGCCGELIAPSPPHSQLQLPLVVLQRCWDDIATVPHDKSHSARNLLHADPKRHQIYEDAFHQNANPPSCRLMMDWLFLFLFCTPSTGTQHASPEPMGRGAERRGSAGEGRGQAVVVVVVVVPSCPGSATLADEPHQRISVRTVLLLHGLLCSNNTAASSGSTPSASGCSTTTAAATTSTTSSASSSVSVLHSRMAAAAASRRMWSSRSAGTGATAARRTSSLAHLALQHRMIY</sequence>
<protein>
    <submittedName>
        <fullName evidence="1">Uncharacterized protein</fullName>
    </submittedName>
</protein>
<organism evidence="1">
    <name type="scientific">Anopheles atroparvus</name>
    <name type="common">European mosquito</name>
    <dbReference type="NCBI Taxonomy" id="41427"/>
    <lineage>
        <taxon>Eukaryota</taxon>
        <taxon>Metazoa</taxon>
        <taxon>Ecdysozoa</taxon>
        <taxon>Arthropoda</taxon>
        <taxon>Hexapoda</taxon>
        <taxon>Insecta</taxon>
        <taxon>Pterygota</taxon>
        <taxon>Neoptera</taxon>
        <taxon>Endopterygota</taxon>
        <taxon>Diptera</taxon>
        <taxon>Nematocera</taxon>
        <taxon>Culicoidea</taxon>
        <taxon>Culicidae</taxon>
        <taxon>Anophelinae</taxon>
        <taxon>Anopheles</taxon>
    </lineage>
</organism>
<dbReference type="VEuPathDB" id="VectorBase:AATE014432"/>